<dbReference type="AlphaFoldDB" id="A0A9W4GCN7"/>
<protein>
    <submittedName>
        <fullName evidence="2">BgTH12-06461</fullName>
    </submittedName>
</protein>
<comment type="caution">
    <text evidence="2">The sequence shown here is derived from an EMBL/GenBank/DDBJ whole genome shotgun (WGS) entry which is preliminary data.</text>
</comment>
<evidence type="ECO:0000313" key="2">
    <source>
        <dbReference type="EMBL" id="CAD6500754.1"/>
    </source>
</evidence>
<organism evidence="2 3">
    <name type="scientific">Blumeria graminis f. sp. triticale</name>
    <dbReference type="NCBI Taxonomy" id="1689686"/>
    <lineage>
        <taxon>Eukaryota</taxon>
        <taxon>Fungi</taxon>
        <taxon>Dikarya</taxon>
        <taxon>Ascomycota</taxon>
        <taxon>Pezizomycotina</taxon>
        <taxon>Leotiomycetes</taxon>
        <taxon>Erysiphales</taxon>
        <taxon>Erysiphaceae</taxon>
        <taxon>Blumeria</taxon>
    </lineage>
</organism>
<feature type="region of interest" description="Disordered" evidence="1">
    <location>
        <begin position="1"/>
        <end position="20"/>
    </location>
</feature>
<proteinExistence type="predicted"/>
<dbReference type="EMBL" id="CAJHIT010000004">
    <property type="protein sequence ID" value="CAD6500754.1"/>
    <property type="molecule type" value="Genomic_DNA"/>
</dbReference>
<evidence type="ECO:0000256" key="1">
    <source>
        <dbReference type="SAM" id="MobiDB-lite"/>
    </source>
</evidence>
<accession>A0A9W4GCN7</accession>
<sequence>MDEAKENIKSSPNSGLQPLM</sequence>
<feature type="compositionally biased region" description="Polar residues" evidence="1">
    <location>
        <begin position="9"/>
        <end position="20"/>
    </location>
</feature>
<dbReference type="Proteomes" id="UP000683417">
    <property type="component" value="Unassembled WGS sequence"/>
</dbReference>
<reference evidence="2" key="1">
    <citation type="submission" date="2020-10" db="EMBL/GenBank/DDBJ databases">
        <authorList>
            <person name="Muller C M."/>
        </authorList>
    </citation>
    <scope>NUCLEOTIDE SEQUENCE</scope>
    <source>
        <strain evidence="2">THUN-12</strain>
    </source>
</reference>
<name>A0A9W4GCN7_BLUGR</name>
<evidence type="ECO:0000313" key="3">
    <source>
        <dbReference type="Proteomes" id="UP000683417"/>
    </source>
</evidence>
<gene>
    <name evidence="2" type="ORF">BGTH12_LOCUS2112</name>
</gene>